<name>A0A100XXV2_9EURY</name>
<keyword evidence="3" id="KW-1185">Reference proteome</keyword>
<dbReference type="OrthoDB" id="102549at2157"/>
<evidence type="ECO:0000313" key="2">
    <source>
        <dbReference type="EMBL" id="KUH33283.1"/>
    </source>
</evidence>
<evidence type="ECO:0000313" key="3">
    <source>
        <dbReference type="Proteomes" id="UP000053462"/>
    </source>
</evidence>
<dbReference type="AlphaFoldDB" id="A0A100XXV2"/>
<gene>
    <name evidence="2" type="ORF">APY94_06415</name>
</gene>
<dbReference type="Proteomes" id="UP000053462">
    <property type="component" value="Unassembled WGS sequence"/>
</dbReference>
<reference evidence="2 3" key="1">
    <citation type="submission" date="2015-10" db="EMBL/GenBank/DDBJ databases">
        <title>Draft genome sequence of Thermococcus celericrescens strain DSM 17994.</title>
        <authorList>
            <person name="Hong S.-J."/>
            <person name="Park C.-E."/>
            <person name="Shin J.-H."/>
        </authorList>
    </citation>
    <scope>NUCLEOTIDE SEQUENCE [LARGE SCALE GENOMIC DNA]</scope>
    <source>
        <strain evidence="2 3">DSM 17994</strain>
    </source>
</reference>
<proteinExistence type="predicted"/>
<feature type="coiled-coil region" evidence="1">
    <location>
        <begin position="144"/>
        <end position="208"/>
    </location>
</feature>
<feature type="coiled-coil region" evidence="1">
    <location>
        <begin position="263"/>
        <end position="349"/>
    </location>
</feature>
<evidence type="ECO:0000256" key="1">
    <source>
        <dbReference type="SAM" id="Coils"/>
    </source>
</evidence>
<dbReference type="RefSeq" id="WP_058938844.1">
    <property type="nucleotide sequence ID" value="NZ_LLYW01000022.1"/>
</dbReference>
<sequence>MRLEQALDEYDKRRKKAAKEAEKIRKKYNKRLEKKLREVLKRIDSLERKKIPKNVDENIRKIVTAERKSYVTSLRNALESIGDMDDLGKRLPDLAKLHVGHGRYLIILFEKDVYAINRLLKELNEDYVRYYNELVEKGLEDIRIREILSEEKTLRRSIEELTDEIRALQEKAKKKRAEIEESRRLHGLEELEAEIKSLSARIRSEETEVRSKASKLQKPVKRLRLHEAIAQEFVRDSSVALRKPEEFISLVKKIHPGLEEKYRKTAEWLIDNLEERARRIEEERKKLAELEERRDEVLTGAKGMEKELWELQRLIEERATELKKLRSKLEHLERELDEAISRLEAALGESIER</sequence>
<comment type="caution">
    <text evidence="2">The sequence shown here is derived from an EMBL/GenBank/DDBJ whole genome shotgun (WGS) entry which is preliminary data.</text>
</comment>
<feature type="coiled-coil region" evidence="1">
    <location>
        <begin position="3"/>
        <end position="49"/>
    </location>
</feature>
<protein>
    <submittedName>
        <fullName evidence="2">Uncharacterized protein</fullName>
    </submittedName>
</protein>
<accession>A0A100XXV2</accession>
<organism evidence="2 3">
    <name type="scientific">Thermococcus celericrescens</name>
    <dbReference type="NCBI Taxonomy" id="227598"/>
    <lineage>
        <taxon>Archaea</taxon>
        <taxon>Methanobacteriati</taxon>
        <taxon>Methanobacteriota</taxon>
        <taxon>Thermococci</taxon>
        <taxon>Thermococcales</taxon>
        <taxon>Thermococcaceae</taxon>
        <taxon>Thermococcus</taxon>
    </lineage>
</organism>
<keyword evidence="1" id="KW-0175">Coiled coil</keyword>
<dbReference type="STRING" id="227598.APY94_06415"/>
<dbReference type="EMBL" id="LLYW01000022">
    <property type="protein sequence ID" value="KUH33283.1"/>
    <property type="molecule type" value="Genomic_DNA"/>
</dbReference>